<dbReference type="HOGENOM" id="CLU_2630028_0_0_6"/>
<accession>B7J8W3</accession>
<evidence type="ECO:0000313" key="2">
    <source>
        <dbReference type="Proteomes" id="UP000001362"/>
    </source>
</evidence>
<name>B7J8W3_ACIF2</name>
<protein>
    <submittedName>
        <fullName evidence="1">Uncharacterized protein</fullName>
    </submittedName>
</protein>
<dbReference type="AlphaFoldDB" id="B7J8W3"/>
<dbReference type="PaxDb" id="243159-AFE_1281"/>
<dbReference type="KEGG" id="afr:AFE_1281"/>
<organism evidence="1 2">
    <name type="scientific">Acidithiobacillus ferrooxidans (strain ATCC 23270 / DSM 14882 / CIP 104768 / NCIMB 8455)</name>
    <name type="common">Ferrobacillus ferrooxidans (strain ATCC 23270)</name>
    <dbReference type="NCBI Taxonomy" id="243159"/>
    <lineage>
        <taxon>Bacteria</taxon>
        <taxon>Pseudomonadati</taxon>
        <taxon>Pseudomonadota</taxon>
        <taxon>Acidithiobacillia</taxon>
        <taxon>Acidithiobacillales</taxon>
        <taxon>Acidithiobacillaceae</taxon>
        <taxon>Acidithiobacillus</taxon>
    </lineage>
</organism>
<dbReference type="Proteomes" id="UP000001362">
    <property type="component" value="Chromosome"/>
</dbReference>
<proteinExistence type="predicted"/>
<dbReference type="EMBL" id="CP001219">
    <property type="protein sequence ID" value="ACK79705.1"/>
    <property type="molecule type" value="Genomic_DNA"/>
</dbReference>
<dbReference type="STRING" id="243159.AFE_1281"/>
<reference evidence="1 2" key="1">
    <citation type="journal article" date="2008" name="BMC Genomics">
        <title>Acidithiobacillus ferrooxidans metabolism: from genome sequence to industrial applications.</title>
        <authorList>
            <person name="Valdes J."/>
            <person name="Pedroso I."/>
            <person name="Quatrini R."/>
            <person name="Dodson R.J."/>
            <person name="Tettelin H."/>
            <person name="Blake R.II."/>
            <person name="Eisen J.A."/>
            <person name="Holmes D.S."/>
        </authorList>
    </citation>
    <scope>NUCLEOTIDE SEQUENCE [LARGE SCALE GENOMIC DNA]</scope>
    <source>
        <strain evidence="2">ATCC 23270 / DSM 14882 / CIP 104768 / NCIMB 8455</strain>
    </source>
</reference>
<gene>
    <name evidence="1" type="ordered locus">AFE_1281</name>
</gene>
<evidence type="ECO:0000313" key="1">
    <source>
        <dbReference type="EMBL" id="ACK79705.1"/>
    </source>
</evidence>
<sequence>MLSKKDMAHIRINAWCDHANEVPDTLRARYIRVEGIYRWLRLSRDEAIRRWTNLSLERGQIATLEYGDGAIIDVKRG</sequence>
<keyword evidence="2" id="KW-1185">Reference proteome</keyword>